<evidence type="ECO:0000313" key="1">
    <source>
        <dbReference type="EMBL" id="REG83428.1"/>
    </source>
</evidence>
<gene>
    <name evidence="1" type="ORF">C8N25_11873</name>
</gene>
<organism evidence="1 2">
    <name type="scientific">Algoriphagus antarcticus</name>
    <dbReference type="NCBI Taxonomy" id="238540"/>
    <lineage>
        <taxon>Bacteria</taxon>
        <taxon>Pseudomonadati</taxon>
        <taxon>Bacteroidota</taxon>
        <taxon>Cytophagia</taxon>
        <taxon>Cytophagales</taxon>
        <taxon>Cyclobacteriaceae</taxon>
        <taxon>Algoriphagus</taxon>
    </lineage>
</organism>
<keyword evidence="2" id="KW-1185">Reference proteome</keyword>
<dbReference type="AlphaFoldDB" id="A0A3E0DMS8"/>
<accession>A0A3E0DMS8</accession>
<comment type="caution">
    <text evidence="1">The sequence shown here is derived from an EMBL/GenBank/DDBJ whole genome shotgun (WGS) entry which is preliminary data.</text>
</comment>
<sequence length="142" mass="15816">MNIIFLSLLFFITISKSQNDSGSIELVISEITSDDGVIQILIFSQKKGWPESPNDAWKMLTLPIENGIAKKTITNVPAGNYAITVFHDHDENGEIRKNKVGYPLNDFGFSNNPGLIFGAPSFEKCSKKVNPGKPTRFEIELR</sequence>
<dbReference type="RefSeq" id="WP_086542762.1">
    <property type="nucleotide sequence ID" value="NZ_MSSW01000053.1"/>
</dbReference>
<dbReference type="OrthoDB" id="9788332at2"/>
<dbReference type="Pfam" id="PF09912">
    <property type="entry name" value="DUF2141"/>
    <property type="match status" value="1"/>
</dbReference>
<dbReference type="Proteomes" id="UP000256405">
    <property type="component" value="Unassembled WGS sequence"/>
</dbReference>
<reference evidence="1 2" key="1">
    <citation type="submission" date="2018-08" db="EMBL/GenBank/DDBJ databases">
        <title>Genomic Encyclopedia of Archaeal and Bacterial Type Strains, Phase II (KMG-II): from individual species to whole genera.</title>
        <authorList>
            <person name="Goeker M."/>
        </authorList>
    </citation>
    <scope>NUCLEOTIDE SEQUENCE [LARGE SCALE GENOMIC DNA]</scope>
    <source>
        <strain evidence="1 2">DSM 15986</strain>
    </source>
</reference>
<dbReference type="InterPro" id="IPR018673">
    <property type="entry name" value="DUF2141"/>
</dbReference>
<dbReference type="EMBL" id="QUNF01000018">
    <property type="protein sequence ID" value="REG83428.1"/>
    <property type="molecule type" value="Genomic_DNA"/>
</dbReference>
<evidence type="ECO:0000313" key="2">
    <source>
        <dbReference type="Proteomes" id="UP000256405"/>
    </source>
</evidence>
<protein>
    <submittedName>
        <fullName evidence="1">Uncharacterized protein (DUF2141 family)</fullName>
    </submittedName>
</protein>
<proteinExistence type="predicted"/>
<name>A0A3E0DMS8_9BACT</name>